<comment type="caution">
    <text evidence="1">The sequence shown here is derived from an EMBL/GenBank/DDBJ whole genome shotgun (WGS) entry which is preliminary data.</text>
</comment>
<name>X1UHK9_9ZZZZ</name>
<accession>X1UHK9</accession>
<dbReference type="AlphaFoldDB" id="X1UHK9"/>
<protein>
    <submittedName>
        <fullName evidence="1">Uncharacterized protein</fullName>
    </submittedName>
</protein>
<organism evidence="1">
    <name type="scientific">marine sediment metagenome</name>
    <dbReference type="NCBI Taxonomy" id="412755"/>
    <lineage>
        <taxon>unclassified sequences</taxon>
        <taxon>metagenomes</taxon>
        <taxon>ecological metagenomes</taxon>
    </lineage>
</organism>
<gene>
    <name evidence="1" type="ORF">S12H4_51697</name>
</gene>
<feature type="non-terminal residue" evidence="1">
    <location>
        <position position="1"/>
    </location>
</feature>
<sequence>QLIYPHSTIVSEHIVLPINKNIKAKQKDLISSFIQFLWSKEVQQLLEDFHFYSVDEVVTQSQPGLDNIADSFTLDSLGGARVAKIDIVEKLTQNLIVPVHPDRSVH</sequence>
<dbReference type="SUPFAM" id="SSF53850">
    <property type="entry name" value="Periplasmic binding protein-like II"/>
    <property type="match status" value="1"/>
</dbReference>
<proteinExistence type="predicted"/>
<dbReference type="Gene3D" id="3.40.190.10">
    <property type="entry name" value="Periplasmic binding protein-like II"/>
    <property type="match status" value="1"/>
</dbReference>
<reference evidence="1" key="1">
    <citation type="journal article" date="2014" name="Front. Microbiol.">
        <title>High frequency of phylogenetically diverse reductive dehalogenase-homologous genes in deep subseafloor sedimentary metagenomes.</title>
        <authorList>
            <person name="Kawai M."/>
            <person name="Futagami T."/>
            <person name="Toyoda A."/>
            <person name="Takaki Y."/>
            <person name="Nishi S."/>
            <person name="Hori S."/>
            <person name="Arai W."/>
            <person name="Tsubouchi T."/>
            <person name="Morono Y."/>
            <person name="Uchiyama I."/>
            <person name="Ito T."/>
            <person name="Fujiyama A."/>
            <person name="Inagaki F."/>
            <person name="Takami H."/>
        </authorList>
    </citation>
    <scope>NUCLEOTIDE SEQUENCE</scope>
    <source>
        <strain evidence="1">Expedition CK06-06</strain>
    </source>
</reference>
<evidence type="ECO:0000313" key="1">
    <source>
        <dbReference type="EMBL" id="GAJ03047.1"/>
    </source>
</evidence>
<dbReference type="EMBL" id="BARW01032704">
    <property type="protein sequence ID" value="GAJ03047.1"/>
    <property type="molecule type" value="Genomic_DNA"/>
</dbReference>